<dbReference type="InterPro" id="IPR054542">
    <property type="entry name" value="Cys_met_metab_PP"/>
</dbReference>
<feature type="modified residue" description="N6-(pyridoxal phosphate)lysine" evidence="4">
    <location>
        <position position="203"/>
    </location>
</feature>
<organism evidence="7 8">
    <name type="scientific">Egibacter rhizosphaerae</name>
    <dbReference type="NCBI Taxonomy" id="1670831"/>
    <lineage>
        <taxon>Bacteria</taxon>
        <taxon>Bacillati</taxon>
        <taxon>Actinomycetota</taxon>
        <taxon>Nitriliruptoria</taxon>
        <taxon>Egibacterales</taxon>
        <taxon>Egibacteraceae</taxon>
        <taxon>Egibacter</taxon>
    </lineage>
</organism>
<dbReference type="PIRSF" id="PIRSF001434">
    <property type="entry name" value="CGS"/>
    <property type="match status" value="1"/>
</dbReference>
<dbReference type="SUPFAM" id="SSF53383">
    <property type="entry name" value="PLP-dependent transferases"/>
    <property type="match status" value="1"/>
</dbReference>
<sequence length="385" mass="40629">MPSSRWDTTGLATRAIHAGQDPDPRTGAVMTPIYQTSTFAQTAVGEHAGWDYARGGNPTRDALEEAIASLEVGPHGVAFSSGLAASDAVLRQLRPGDHVVMANDVYGGTYRQLAKVHAPWGLTFDPVNLGDLDAVAAAFRPQTRILWVESPTNPLLTVFDIAALAELAHERDISVVVDNTFATPVLQTPLSLGADVVVHSTTKYLGGHSDVVGGAVVTNDDDRAAAYRFHANAVGAVPGPWDCFLVLRGLKTLPVRMRAHMEGAARVVEAAQTLAGVREVLWPGLPGHPGHEITERQMCGPGGMVSLRLADGETARRACERFTVFTLAESLGGVESLVEHPAAMTHASTADSPIAVPGDLVRLSVGLEDPEDLAADLQQAVTGAR</sequence>
<name>A0A411YCZ9_9ACTN</name>
<reference evidence="7 8" key="1">
    <citation type="submission" date="2019-01" db="EMBL/GenBank/DDBJ databases">
        <title>Egibacter rhizosphaerae EGI 80759T.</title>
        <authorList>
            <person name="Chen D.-D."/>
            <person name="Tian Y."/>
            <person name="Jiao J.-Y."/>
            <person name="Zhang X.-T."/>
            <person name="Zhang Y.-G."/>
            <person name="Zhang Y."/>
            <person name="Xiao M."/>
            <person name="Shu W.-S."/>
            <person name="Li W.-J."/>
        </authorList>
    </citation>
    <scope>NUCLEOTIDE SEQUENCE [LARGE SCALE GENOMIC DNA]</scope>
    <source>
        <strain evidence="7 8">EGI 80759</strain>
    </source>
</reference>
<dbReference type="NCBIfam" id="NF005871">
    <property type="entry name" value="PRK07811.1"/>
    <property type="match status" value="1"/>
</dbReference>
<evidence type="ECO:0000256" key="6">
    <source>
        <dbReference type="SAM" id="MobiDB-lite"/>
    </source>
</evidence>
<evidence type="ECO:0000256" key="2">
    <source>
        <dbReference type="ARBA" id="ARBA00009077"/>
    </source>
</evidence>
<evidence type="ECO:0000313" key="8">
    <source>
        <dbReference type="Proteomes" id="UP000291469"/>
    </source>
</evidence>
<dbReference type="InterPro" id="IPR015424">
    <property type="entry name" value="PyrdxlP-dep_Trfase"/>
</dbReference>
<dbReference type="PROSITE" id="PS00868">
    <property type="entry name" value="CYS_MET_METAB_PP"/>
    <property type="match status" value="1"/>
</dbReference>
<feature type="compositionally biased region" description="Polar residues" evidence="6">
    <location>
        <begin position="1"/>
        <end position="11"/>
    </location>
</feature>
<keyword evidence="7" id="KW-0808">Transferase</keyword>
<dbReference type="Proteomes" id="UP000291469">
    <property type="component" value="Chromosome"/>
</dbReference>
<feature type="region of interest" description="Disordered" evidence="6">
    <location>
        <begin position="1"/>
        <end position="26"/>
    </location>
</feature>
<dbReference type="CDD" id="cd00614">
    <property type="entry name" value="CGS_like"/>
    <property type="match status" value="1"/>
</dbReference>
<dbReference type="AlphaFoldDB" id="A0A411YCZ9"/>
<gene>
    <name evidence="7" type="ORF">ER308_05580</name>
</gene>
<dbReference type="GO" id="GO:0004123">
    <property type="term" value="F:cystathionine gamma-lyase activity"/>
    <property type="evidence" value="ECO:0007669"/>
    <property type="project" value="TreeGrafter"/>
</dbReference>
<dbReference type="PANTHER" id="PTHR11808:SF15">
    <property type="entry name" value="CYSTATHIONINE GAMMA-LYASE"/>
    <property type="match status" value="1"/>
</dbReference>
<dbReference type="InterPro" id="IPR015422">
    <property type="entry name" value="PyrdxlP-dep_Trfase_small"/>
</dbReference>
<dbReference type="GO" id="GO:0003962">
    <property type="term" value="F:cystathionine gamma-synthase activity"/>
    <property type="evidence" value="ECO:0007669"/>
    <property type="project" value="UniProtKB-EC"/>
</dbReference>
<dbReference type="EC" id="2.5.1.48" evidence="7"/>
<dbReference type="KEGG" id="erz:ER308_05580"/>
<dbReference type="EMBL" id="CP036402">
    <property type="protein sequence ID" value="QBI19068.1"/>
    <property type="molecule type" value="Genomic_DNA"/>
</dbReference>
<keyword evidence="8" id="KW-1185">Reference proteome</keyword>
<evidence type="ECO:0000256" key="1">
    <source>
        <dbReference type="ARBA" id="ARBA00001933"/>
    </source>
</evidence>
<accession>A0A411YCZ9</accession>
<dbReference type="Gene3D" id="3.40.640.10">
    <property type="entry name" value="Type I PLP-dependent aspartate aminotransferase-like (Major domain)"/>
    <property type="match status" value="1"/>
</dbReference>
<keyword evidence="3 4" id="KW-0663">Pyridoxal phosphate</keyword>
<dbReference type="Gene3D" id="3.90.1150.10">
    <property type="entry name" value="Aspartate Aminotransferase, domain 1"/>
    <property type="match status" value="1"/>
</dbReference>
<dbReference type="Pfam" id="PF01053">
    <property type="entry name" value="Cys_Met_Meta_PP"/>
    <property type="match status" value="1"/>
</dbReference>
<dbReference type="GO" id="GO:0005737">
    <property type="term" value="C:cytoplasm"/>
    <property type="evidence" value="ECO:0007669"/>
    <property type="project" value="TreeGrafter"/>
</dbReference>
<dbReference type="OrthoDB" id="9780685at2"/>
<dbReference type="InterPro" id="IPR000277">
    <property type="entry name" value="Cys/Met-Metab_PyrdxlP-dep_enz"/>
</dbReference>
<dbReference type="RefSeq" id="WP_131154065.1">
    <property type="nucleotide sequence ID" value="NZ_CP036402.1"/>
</dbReference>
<protein>
    <submittedName>
        <fullName evidence="7">Cystathionine gamma-synthase</fullName>
        <ecNumber evidence="7">2.5.1.48</ecNumber>
    </submittedName>
</protein>
<evidence type="ECO:0000313" key="7">
    <source>
        <dbReference type="EMBL" id="QBI19068.1"/>
    </source>
</evidence>
<evidence type="ECO:0000256" key="5">
    <source>
        <dbReference type="RuleBase" id="RU362118"/>
    </source>
</evidence>
<proteinExistence type="inferred from homology"/>
<dbReference type="InterPro" id="IPR015421">
    <property type="entry name" value="PyrdxlP-dep_Trfase_major"/>
</dbReference>
<comment type="cofactor">
    <cofactor evidence="1 5">
        <name>pyridoxal 5'-phosphate</name>
        <dbReference type="ChEBI" id="CHEBI:597326"/>
    </cofactor>
</comment>
<dbReference type="FunFam" id="3.40.640.10:FF:000009">
    <property type="entry name" value="Cystathionine gamma-synthase homolog"/>
    <property type="match status" value="1"/>
</dbReference>
<dbReference type="GO" id="GO:0030170">
    <property type="term" value="F:pyridoxal phosphate binding"/>
    <property type="evidence" value="ECO:0007669"/>
    <property type="project" value="InterPro"/>
</dbReference>
<dbReference type="PANTHER" id="PTHR11808">
    <property type="entry name" value="TRANS-SULFURATION ENZYME FAMILY MEMBER"/>
    <property type="match status" value="1"/>
</dbReference>
<evidence type="ECO:0000256" key="4">
    <source>
        <dbReference type="PIRSR" id="PIRSR001434-2"/>
    </source>
</evidence>
<comment type="similarity">
    <text evidence="2 5">Belongs to the trans-sulfuration enzymes family.</text>
</comment>
<evidence type="ECO:0000256" key="3">
    <source>
        <dbReference type="ARBA" id="ARBA00022898"/>
    </source>
</evidence>
<dbReference type="GO" id="GO:0019343">
    <property type="term" value="P:cysteine biosynthetic process via cystathionine"/>
    <property type="evidence" value="ECO:0007669"/>
    <property type="project" value="TreeGrafter"/>
</dbReference>
<dbReference type="GO" id="GO:0019346">
    <property type="term" value="P:transsulfuration"/>
    <property type="evidence" value="ECO:0007669"/>
    <property type="project" value="InterPro"/>
</dbReference>